<organism evidence="1 2">
    <name type="scientific">Clohesyomyces aquaticus</name>
    <dbReference type="NCBI Taxonomy" id="1231657"/>
    <lineage>
        <taxon>Eukaryota</taxon>
        <taxon>Fungi</taxon>
        <taxon>Dikarya</taxon>
        <taxon>Ascomycota</taxon>
        <taxon>Pezizomycotina</taxon>
        <taxon>Dothideomycetes</taxon>
        <taxon>Pleosporomycetidae</taxon>
        <taxon>Pleosporales</taxon>
        <taxon>Lindgomycetaceae</taxon>
        <taxon>Clohesyomyces</taxon>
    </lineage>
</organism>
<proteinExistence type="predicted"/>
<name>A0A1Y2A5X3_9PLEO</name>
<gene>
    <name evidence="1" type="ORF">BCR34DRAFT_660503</name>
</gene>
<dbReference type="EMBL" id="MCFA01000009">
    <property type="protein sequence ID" value="ORY17914.1"/>
    <property type="molecule type" value="Genomic_DNA"/>
</dbReference>
<evidence type="ECO:0000313" key="2">
    <source>
        <dbReference type="Proteomes" id="UP000193144"/>
    </source>
</evidence>
<reference evidence="1 2" key="1">
    <citation type="submission" date="2016-07" db="EMBL/GenBank/DDBJ databases">
        <title>Pervasive Adenine N6-methylation of Active Genes in Fungi.</title>
        <authorList>
            <consortium name="DOE Joint Genome Institute"/>
            <person name="Mondo S.J."/>
            <person name="Dannebaum R.O."/>
            <person name="Kuo R.C."/>
            <person name="Labutti K."/>
            <person name="Haridas S."/>
            <person name="Kuo A."/>
            <person name="Salamov A."/>
            <person name="Ahrendt S.R."/>
            <person name="Lipzen A."/>
            <person name="Sullivan W."/>
            <person name="Andreopoulos W.B."/>
            <person name="Clum A."/>
            <person name="Lindquist E."/>
            <person name="Daum C."/>
            <person name="Ramamoorthy G.K."/>
            <person name="Gryganskyi A."/>
            <person name="Culley D."/>
            <person name="Magnuson J.K."/>
            <person name="James T.Y."/>
            <person name="O'Malley M.A."/>
            <person name="Stajich J.E."/>
            <person name="Spatafora J.W."/>
            <person name="Visel A."/>
            <person name="Grigoriev I.V."/>
        </authorList>
    </citation>
    <scope>NUCLEOTIDE SEQUENCE [LARGE SCALE GENOMIC DNA]</scope>
    <source>
        <strain evidence="1 2">CBS 115471</strain>
    </source>
</reference>
<accession>A0A1Y2A5X3</accession>
<comment type="caution">
    <text evidence="1">The sequence shown here is derived from an EMBL/GenBank/DDBJ whole genome shotgun (WGS) entry which is preliminary data.</text>
</comment>
<protein>
    <submittedName>
        <fullName evidence="1">Uncharacterized protein</fullName>
    </submittedName>
</protein>
<dbReference type="AlphaFoldDB" id="A0A1Y2A5X3"/>
<sequence length="215" mass="23429">MHTTRRGDRASLRSGALIGRAVCWPAALHRGRADDGRWRGMASSLSQQAGATQAGADLLQRLLAARGRCMCRGDGHGGRALNHSPAVSNCGTAVCGRYFSVWCLSSASGLPQQHHSGPARRQPAASWPLLHRQKRLLPAVLSRCQPAVIRQQRLCSPRCVPLPIHRRREPRPISGAPRALFDMARRVFHTFAAAFDHAQNRQAGSWTNPSACSPK</sequence>
<evidence type="ECO:0000313" key="1">
    <source>
        <dbReference type="EMBL" id="ORY17914.1"/>
    </source>
</evidence>
<keyword evidence="2" id="KW-1185">Reference proteome</keyword>
<dbReference type="Proteomes" id="UP000193144">
    <property type="component" value="Unassembled WGS sequence"/>
</dbReference>